<dbReference type="EMBL" id="NNAY01004890">
    <property type="protein sequence ID" value="OXU17287.1"/>
    <property type="molecule type" value="Genomic_DNA"/>
</dbReference>
<feature type="compositionally biased region" description="Polar residues" evidence="1">
    <location>
        <begin position="36"/>
        <end position="49"/>
    </location>
</feature>
<evidence type="ECO:0000313" key="3">
    <source>
        <dbReference type="Proteomes" id="UP000215335"/>
    </source>
</evidence>
<keyword evidence="3" id="KW-1185">Reference proteome</keyword>
<feature type="non-terminal residue" evidence="2">
    <location>
        <position position="280"/>
    </location>
</feature>
<feature type="compositionally biased region" description="Basic and acidic residues" evidence="1">
    <location>
        <begin position="199"/>
        <end position="280"/>
    </location>
</feature>
<feature type="compositionally biased region" description="Basic and acidic residues" evidence="1">
    <location>
        <begin position="84"/>
        <end position="96"/>
    </location>
</feature>
<proteinExistence type="predicted"/>
<reference evidence="2 3" key="1">
    <citation type="journal article" date="2017" name="Curr. Biol.">
        <title>The Evolution of Venom by Co-option of Single-Copy Genes.</title>
        <authorList>
            <person name="Martinson E.O."/>
            <person name="Mrinalini"/>
            <person name="Kelkar Y.D."/>
            <person name="Chang C.H."/>
            <person name="Werren J.H."/>
        </authorList>
    </citation>
    <scope>NUCLEOTIDE SEQUENCE [LARGE SCALE GENOMIC DNA]</scope>
    <source>
        <strain evidence="2 3">Alberta</strain>
        <tissue evidence="2">Whole body</tissue>
    </source>
</reference>
<evidence type="ECO:0000313" key="2">
    <source>
        <dbReference type="EMBL" id="OXU17287.1"/>
    </source>
</evidence>
<name>A0A232EG13_9HYME</name>
<protein>
    <submittedName>
        <fullName evidence="2">Uncharacterized protein</fullName>
    </submittedName>
</protein>
<evidence type="ECO:0000256" key="1">
    <source>
        <dbReference type="SAM" id="MobiDB-lite"/>
    </source>
</evidence>
<feature type="region of interest" description="Disordered" evidence="1">
    <location>
        <begin position="196"/>
        <end position="280"/>
    </location>
</feature>
<gene>
    <name evidence="2" type="ORF">TSAR_003092</name>
</gene>
<comment type="caution">
    <text evidence="2">The sequence shown here is derived from an EMBL/GenBank/DDBJ whole genome shotgun (WGS) entry which is preliminary data.</text>
</comment>
<feature type="compositionally biased region" description="Polar residues" evidence="1">
    <location>
        <begin position="160"/>
        <end position="169"/>
    </location>
</feature>
<dbReference type="Proteomes" id="UP000215335">
    <property type="component" value="Unassembled WGS sequence"/>
</dbReference>
<accession>A0A232EG13</accession>
<organism evidence="2 3">
    <name type="scientific">Trichomalopsis sarcophagae</name>
    <dbReference type="NCBI Taxonomy" id="543379"/>
    <lineage>
        <taxon>Eukaryota</taxon>
        <taxon>Metazoa</taxon>
        <taxon>Ecdysozoa</taxon>
        <taxon>Arthropoda</taxon>
        <taxon>Hexapoda</taxon>
        <taxon>Insecta</taxon>
        <taxon>Pterygota</taxon>
        <taxon>Neoptera</taxon>
        <taxon>Endopterygota</taxon>
        <taxon>Hymenoptera</taxon>
        <taxon>Apocrita</taxon>
        <taxon>Proctotrupomorpha</taxon>
        <taxon>Chalcidoidea</taxon>
        <taxon>Pteromalidae</taxon>
        <taxon>Pteromalinae</taxon>
        <taxon>Trichomalopsis</taxon>
    </lineage>
</organism>
<feature type="compositionally biased region" description="Basic and acidic residues" evidence="1">
    <location>
        <begin position="142"/>
        <end position="159"/>
    </location>
</feature>
<feature type="region of interest" description="Disordered" evidence="1">
    <location>
        <begin position="1"/>
        <end position="176"/>
    </location>
</feature>
<dbReference type="AlphaFoldDB" id="A0A232EG13"/>
<sequence length="280" mass="32023">MELQKKQQLPRQSRLRSRSTCGSEDYFEAPKKKAVNSYNKFQKPNNTEFSDAATKALKALKENLRRQIAAKAAEKQPPRRSRSRSSDGSKEQRRGVMELQGKQPTRQSRPRSRSPDGSKQQRRGVMELEGGQPTRQSRPRSRSPDGSKDQRRKVMDLKKNTTSAVQSLGSPEFRVRIPESQRYLTTEINISQNYAGLPLHDHDKDNNEDAYVSRDAEGENRVDGDANRVAERENRDNSNVNRDAEGENRADGDANRVAERENRDDRDGNRNDGNRNMNDR</sequence>